<evidence type="ECO:0000313" key="2">
    <source>
        <dbReference type="Proteomes" id="UP000593564"/>
    </source>
</evidence>
<reference evidence="2" key="1">
    <citation type="journal article" date="2020" name="Nat. Commun.">
        <title>Genome assembly of wild tea tree DASZ reveals pedigree and selection history of tea varieties.</title>
        <authorList>
            <person name="Zhang W."/>
            <person name="Zhang Y."/>
            <person name="Qiu H."/>
            <person name="Guo Y."/>
            <person name="Wan H."/>
            <person name="Zhang X."/>
            <person name="Scossa F."/>
            <person name="Alseekh S."/>
            <person name="Zhang Q."/>
            <person name="Wang P."/>
            <person name="Xu L."/>
            <person name="Schmidt M.H."/>
            <person name="Jia X."/>
            <person name="Li D."/>
            <person name="Zhu A."/>
            <person name="Guo F."/>
            <person name="Chen W."/>
            <person name="Ni D."/>
            <person name="Usadel B."/>
            <person name="Fernie A.R."/>
            <person name="Wen W."/>
        </authorList>
    </citation>
    <scope>NUCLEOTIDE SEQUENCE [LARGE SCALE GENOMIC DNA]</scope>
    <source>
        <strain evidence="2">cv. G240</strain>
    </source>
</reference>
<name>A0A7J7GTE3_CAMSI</name>
<organism evidence="1 2">
    <name type="scientific">Camellia sinensis</name>
    <name type="common">Tea plant</name>
    <name type="synonym">Thea sinensis</name>
    <dbReference type="NCBI Taxonomy" id="4442"/>
    <lineage>
        <taxon>Eukaryota</taxon>
        <taxon>Viridiplantae</taxon>
        <taxon>Streptophyta</taxon>
        <taxon>Embryophyta</taxon>
        <taxon>Tracheophyta</taxon>
        <taxon>Spermatophyta</taxon>
        <taxon>Magnoliopsida</taxon>
        <taxon>eudicotyledons</taxon>
        <taxon>Gunneridae</taxon>
        <taxon>Pentapetalae</taxon>
        <taxon>asterids</taxon>
        <taxon>Ericales</taxon>
        <taxon>Theaceae</taxon>
        <taxon>Camellia</taxon>
    </lineage>
</organism>
<protein>
    <submittedName>
        <fullName evidence="1">Uncharacterized protein</fullName>
    </submittedName>
</protein>
<dbReference type="Proteomes" id="UP000593564">
    <property type="component" value="Unassembled WGS sequence"/>
</dbReference>
<gene>
    <name evidence="1" type="ORF">HYC85_020418</name>
</gene>
<dbReference type="EMBL" id="JACBKZ010000009">
    <property type="protein sequence ID" value="KAF5942776.1"/>
    <property type="molecule type" value="Genomic_DNA"/>
</dbReference>
<reference evidence="1 2" key="2">
    <citation type="submission" date="2020-07" db="EMBL/GenBank/DDBJ databases">
        <title>Genome assembly of wild tea tree DASZ reveals pedigree and selection history of tea varieties.</title>
        <authorList>
            <person name="Zhang W."/>
        </authorList>
    </citation>
    <scope>NUCLEOTIDE SEQUENCE [LARGE SCALE GENOMIC DNA]</scope>
    <source>
        <strain evidence="2">cv. G240</strain>
        <tissue evidence="1">Leaf</tissue>
    </source>
</reference>
<dbReference type="AlphaFoldDB" id="A0A7J7GTE3"/>
<comment type="caution">
    <text evidence="1">The sequence shown here is derived from an EMBL/GenBank/DDBJ whole genome shotgun (WGS) entry which is preliminary data.</text>
</comment>
<keyword evidence="2" id="KW-1185">Reference proteome</keyword>
<accession>A0A7J7GTE3</accession>
<proteinExistence type="predicted"/>
<evidence type="ECO:0000313" key="1">
    <source>
        <dbReference type="EMBL" id="KAF5942776.1"/>
    </source>
</evidence>
<sequence length="55" mass="6595">MELHNNTIQMKNYIYIYIYLSRLPWRTMKGMDDEIGTRVKAMVMMMSLKMSGDDE</sequence>